<dbReference type="CDD" id="cd03445">
    <property type="entry name" value="Thioesterase_II_repeat2"/>
    <property type="match status" value="1"/>
</dbReference>
<reference evidence="5 6" key="1">
    <citation type="submission" date="2015-06" db="EMBL/GenBank/DDBJ databases">
        <title>Draft genome of the ant-associated black yeast Phialophora attae CBS 131958.</title>
        <authorList>
            <person name="Moreno L.F."/>
            <person name="Stielow B.J."/>
            <person name="de Hoog S."/>
            <person name="Vicente V.A."/>
            <person name="Weiss V.A."/>
            <person name="de Vries M."/>
            <person name="Cruz L.M."/>
            <person name="Souza E.M."/>
        </authorList>
    </citation>
    <scope>NUCLEOTIDE SEQUENCE [LARGE SCALE GENOMIC DNA]</scope>
    <source>
        <strain evidence="5 6">CBS 131958</strain>
    </source>
</reference>
<evidence type="ECO:0000313" key="5">
    <source>
        <dbReference type="EMBL" id="KPI40959.1"/>
    </source>
</evidence>
<dbReference type="PANTHER" id="PTHR11066:SF34">
    <property type="entry name" value="ACYL-COENZYME A THIOESTERASE 8"/>
    <property type="match status" value="1"/>
</dbReference>
<dbReference type="AlphaFoldDB" id="A0A0N0NN45"/>
<sequence>MTDHARSPTFEESIELEEIVKDRFRSEHKPWQWPWAPGAPGSVLLSMAAAAAYRTVPDDVAITSLHAQFGANVVTDKPIVYRVQRVRDGGYLKTRKVVIEQDSCEMVWFTIGFVRMTPWKGPAIKHSSQQVGLQPLRKIELDEFRHFFGRRANRPRMEFQRLPLITEASISSSVQPVVGRIIDALEAPAGSAVHVVGLMSLTDCMFSSAPHALHDVKLVLPPIGDTTSGPQIPDTTSLMTLDHTVHIHSHDFRADELLYFEMDSPWAANGRAFVRSRIFKEDGTFIASCSQEVLTVFKPDAKLEKNAKL</sequence>
<comment type="similarity">
    <text evidence="1">Belongs to the C/M/P thioester hydrolase family.</text>
</comment>
<feature type="domain" description="Acyl-CoA thioesterase-like C-terminal" evidence="4">
    <location>
        <begin position="189"/>
        <end position="294"/>
    </location>
</feature>
<keyword evidence="6" id="KW-1185">Reference proteome</keyword>
<dbReference type="GO" id="GO:0009062">
    <property type="term" value="P:fatty acid catabolic process"/>
    <property type="evidence" value="ECO:0007669"/>
    <property type="project" value="TreeGrafter"/>
</dbReference>
<name>A0A0N0NN45_9EURO</name>
<protein>
    <recommendedName>
        <fullName evidence="7">Acyl-coenzyme A thioesterase 8</fullName>
    </recommendedName>
</protein>
<accession>A0A0N0NN45</accession>
<feature type="domain" description="Acyl-CoA thioesterase-like N-terminal HotDog" evidence="3">
    <location>
        <begin position="32"/>
        <end position="110"/>
    </location>
</feature>
<dbReference type="GO" id="GO:0005782">
    <property type="term" value="C:peroxisomal matrix"/>
    <property type="evidence" value="ECO:0007669"/>
    <property type="project" value="UniProtKB-SubCell"/>
</dbReference>
<dbReference type="PANTHER" id="PTHR11066">
    <property type="entry name" value="ACYL-COA THIOESTERASE"/>
    <property type="match status" value="1"/>
</dbReference>
<dbReference type="Gene3D" id="2.40.160.210">
    <property type="entry name" value="Acyl-CoA thioesterase, double hotdog domain"/>
    <property type="match status" value="1"/>
</dbReference>
<dbReference type="Pfam" id="PF20789">
    <property type="entry name" value="4HBT_3C"/>
    <property type="match status" value="1"/>
</dbReference>
<dbReference type="GeneID" id="28731570"/>
<dbReference type="InterPro" id="IPR049449">
    <property type="entry name" value="TesB_ACOT8-like_N"/>
</dbReference>
<dbReference type="InterPro" id="IPR042171">
    <property type="entry name" value="Acyl-CoA_hotdog"/>
</dbReference>
<evidence type="ECO:0000313" key="6">
    <source>
        <dbReference type="Proteomes" id="UP000038010"/>
    </source>
</evidence>
<comment type="caution">
    <text evidence="5">The sequence shown here is derived from an EMBL/GenBank/DDBJ whole genome shotgun (WGS) entry which is preliminary data.</text>
</comment>
<evidence type="ECO:0008006" key="7">
    <source>
        <dbReference type="Google" id="ProtNLM"/>
    </source>
</evidence>
<dbReference type="InterPro" id="IPR029069">
    <property type="entry name" value="HotDog_dom_sf"/>
</dbReference>
<dbReference type="SUPFAM" id="SSF54637">
    <property type="entry name" value="Thioesterase/thiol ester dehydrase-isomerase"/>
    <property type="match status" value="2"/>
</dbReference>
<proteinExistence type="inferred from homology"/>
<evidence type="ECO:0000256" key="1">
    <source>
        <dbReference type="ARBA" id="ARBA00006538"/>
    </source>
</evidence>
<evidence type="ECO:0000256" key="2">
    <source>
        <dbReference type="ARBA" id="ARBA00022801"/>
    </source>
</evidence>
<dbReference type="InterPro" id="IPR003703">
    <property type="entry name" value="Acyl_CoA_thio"/>
</dbReference>
<evidence type="ECO:0000259" key="3">
    <source>
        <dbReference type="Pfam" id="PF13622"/>
    </source>
</evidence>
<gene>
    <name evidence="5" type="ORF">AB675_10890</name>
</gene>
<keyword evidence="2" id="KW-0378">Hydrolase</keyword>
<dbReference type="OrthoDB" id="68328at2759"/>
<dbReference type="EMBL" id="LFJN01000011">
    <property type="protein sequence ID" value="KPI40959.1"/>
    <property type="molecule type" value="Genomic_DNA"/>
</dbReference>
<dbReference type="Proteomes" id="UP000038010">
    <property type="component" value="Unassembled WGS sequence"/>
</dbReference>
<dbReference type="Pfam" id="PF13622">
    <property type="entry name" value="4HBT_3"/>
    <property type="match status" value="1"/>
</dbReference>
<dbReference type="GO" id="GO:0006637">
    <property type="term" value="P:acyl-CoA metabolic process"/>
    <property type="evidence" value="ECO:0007669"/>
    <property type="project" value="InterPro"/>
</dbReference>
<dbReference type="CDD" id="cd03444">
    <property type="entry name" value="Thioesterase_II_repeat1"/>
    <property type="match status" value="1"/>
</dbReference>
<dbReference type="GO" id="GO:0047617">
    <property type="term" value="F:fatty acyl-CoA hydrolase activity"/>
    <property type="evidence" value="ECO:0007669"/>
    <property type="project" value="InterPro"/>
</dbReference>
<dbReference type="InterPro" id="IPR049450">
    <property type="entry name" value="ACOT8-like_C"/>
</dbReference>
<dbReference type="VEuPathDB" id="FungiDB:AB675_10890"/>
<evidence type="ECO:0000259" key="4">
    <source>
        <dbReference type="Pfam" id="PF20789"/>
    </source>
</evidence>
<dbReference type="RefSeq" id="XP_018000922.1">
    <property type="nucleotide sequence ID" value="XM_018139691.1"/>
</dbReference>
<organism evidence="5 6">
    <name type="scientific">Cyphellophora attinorum</name>
    <dbReference type="NCBI Taxonomy" id="1664694"/>
    <lineage>
        <taxon>Eukaryota</taxon>
        <taxon>Fungi</taxon>
        <taxon>Dikarya</taxon>
        <taxon>Ascomycota</taxon>
        <taxon>Pezizomycotina</taxon>
        <taxon>Eurotiomycetes</taxon>
        <taxon>Chaetothyriomycetidae</taxon>
        <taxon>Chaetothyriales</taxon>
        <taxon>Cyphellophoraceae</taxon>
        <taxon>Cyphellophora</taxon>
    </lineage>
</organism>
<dbReference type="STRING" id="1664694.A0A0N0NN45"/>